<dbReference type="Pfam" id="PF06985">
    <property type="entry name" value="HET"/>
    <property type="match status" value="1"/>
</dbReference>
<dbReference type="InterPro" id="IPR010730">
    <property type="entry name" value="HET"/>
</dbReference>
<dbReference type="Proteomes" id="UP001390339">
    <property type="component" value="Unassembled WGS sequence"/>
</dbReference>
<comment type="caution">
    <text evidence="2">The sequence shown here is derived from an EMBL/GenBank/DDBJ whole genome shotgun (WGS) entry which is preliminary data.</text>
</comment>
<name>A0ABR2HT91_9PEZI</name>
<dbReference type="PANTHER" id="PTHR24148">
    <property type="entry name" value="ANKYRIN REPEAT DOMAIN-CONTAINING PROTEIN 39 HOMOLOG-RELATED"/>
    <property type="match status" value="1"/>
</dbReference>
<keyword evidence="3" id="KW-1185">Reference proteome</keyword>
<sequence>MASYYEPFPDQWIRLMSIYPANYHQDVTVSITAVPLLEDSPPAYEALSYVWGTEDDLVLMTVESSTGPASQLSVTQNLLVAVKHLRLVGKPRTMWIDALCINQSDEDEKGPQVARMGIVYRLAARVVVWLGPEENDSDRAMTLIADLSDASKAPGAVEQLKSSTDPPFPPVFRLILRPWFDRLWIRQEIRLGNSQSMVLIGTQTLLWSQFCAGLKRLWLVMWQETSKHTELILRLGSLEGLLFAPPFLDFSNLRQHCGRTLCRDPRDRIYAVLSLLHGADRLEIRPDYTRSVKQVYLDVLRQHVRQSRDVGFLASCEWPKEPSLPS</sequence>
<accession>A0ABR2HT91</accession>
<gene>
    <name evidence="2" type="ORF">PGQ11_014797</name>
</gene>
<organism evidence="2 3">
    <name type="scientific">Apiospora arundinis</name>
    <dbReference type="NCBI Taxonomy" id="335852"/>
    <lineage>
        <taxon>Eukaryota</taxon>
        <taxon>Fungi</taxon>
        <taxon>Dikarya</taxon>
        <taxon>Ascomycota</taxon>
        <taxon>Pezizomycotina</taxon>
        <taxon>Sordariomycetes</taxon>
        <taxon>Xylariomycetidae</taxon>
        <taxon>Amphisphaeriales</taxon>
        <taxon>Apiosporaceae</taxon>
        <taxon>Apiospora</taxon>
    </lineage>
</organism>
<dbReference type="PANTHER" id="PTHR24148:SF64">
    <property type="entry name" value="HETEROKARYON INCOMPATIBILITY DOMAIN-CONTAINING PROTEIN"/>
    <property type="match status" value="1"/>
</dbReference>
<protein>
    <submittedName>
        <fullName evidence="2">Heterokaryon incompatibility protein-domain-containing protein</fullName>
    </submittedName>
</protein>
<reference evidence="2 3" key="1">
    <citation type="journal article" date="2024" name="IMA Fungus">
        <title>Apiospora arundinis, a panoply of carbohydrate-active enzymes and secondary metabolites.</title>
        <authorList>
            <person name="Sorensen T."/>
            <person name="Petersen C."/>
            <person name="Muurmann A.T."/>
            <person name="Christiansen J.V."/>
            <person name="Brundto M.L."/>
            <person name="Overgaard C.K."/>
            <person name="Boysen A.T."/>
            <person name="Wollenberg R.D."/>
            <person name="Larsen T.O."/>
            <person name="Sorensen J.L."/>
            <person name="Nielsen K.L."/>
            <person name="Sondergaard T.E."/>
        </authorList>
    </citation>
    <scope>NUCLEOTIDE SEQUENCE [LARGE SCALE GENOMIC DNA]</scope>
    <source>
        <strain evidence="2 3">AAU 773</strain>
    </source>
</reference>
<dbReference type="EMBL" id="JAPCWZ010000009">
    <property type="protein sequence ID" value="KAK8852318.1"/>
    <property type="molecule type" value="Genomic_DNA"/>
</dbReference>
<feature type="domain" description="Heterokaryon incompatibility" evidence="1">
    <location>
        <begin position="44"/>
        <end position="188"/>
    </location>
</feature>
<evidence type="ECO:0000313" key="3">
    <source>
        <dbReference type="Proteomes" id="UP001390339"/>
    </source>
</evidence>
<evidence type="ECO:0000313" key="2">
    <source>
        <dbReference type="EMBL" id="KAK8852318.1"/>
    </source>
</evidence>
<dbReference type="InterPro" id="IPR052895">
    <property type="entry name" value="HetReg/Transcr_Mod"/>
</dbReference>
<proteinExistence type="predicted"/>
<evidence type="ECO:0000259" key="1">
    <source>
        <dbReference type="Pfam" id="PF06985"/>
    </source>
</evidence>